<name>A0ABU6CXD3_9GAMM</name>
<gene>
    <name evidence="1" type="ORF">VSS37_07295</name>
</gene>
<dbReference type="RefSeq" id="WP_324694143.1">
    <property type="nucleotide sequence ID" value="NZ_JAYMYJ010000061.1"/>
</dbReference>
<accession>A0ABU6CXD3</accession>
<protein>
    <submittedName>
        <fullName evidence="1">Uncharacterized protein</fullName>
    </submittedName>
</protein>
<sequence length="85" mass="9031">MNSTIPVIRADVPPLGETYSDGAKVQAMATGELVTLSIGFCQSDKALAIMTVDQAERLASALQYAAINANAHRMIRENKELGGKP</sequence>
<evidence type="ECO:0000313" key="2">
    <source>
        <dbReference type="Proteomes" id="UP001308005"/>
    </source>
</evidence>
<evidence type="ECO:0000313" key="1">
    <source>
        <dbReference type="EMBL" id="MEB4590779.1"/>
    </source>
</evidence>
<reference evidence="2" key="1">
    <citation type="submission" date="2023-07" db="EMBL/GenBank/DDBJ databases">
        <title>The carbon used by Thiothrix.</title>
        <authorList>
            <person name="Chen L."/>
        </authorList>
    </citation>
    <scope>NUCLEOTIDE SEQUENCE [LARGE SCALE GENOMIC DNA]</scope>
</reference>
<organism evidence="1 2">
    <name type="scientific">Candidatus Thiothrix phosphatis</name>
    <dbReference type="NCBI Taxonomy" id="3112415"/>
    <lineage>
        <taxon>Bacteria</taxon>
        <taxon>Pseudomonadati</taxon>
        <taxon>Pseudomonadota</taxon>
        <taxon>Gammaproteobacteria</taxon>
        <taxon>Thiotrichales</taxon>
        <taxon>Thiotrichaceae</taxon>
        <taxon>Thiothrix</taxon>
    </lineage>
</organism>
<dbReference type="Proteomes" id="UP001308005">
    <property type="component" value="Unassembled WGS sequence"/>
</dbReference>
<keyword evidence="2" id="KW-1185">Reference proteome</keyword>
<comment type="caution">
    <text evidence="1">The sequence shown here is derived from an EMBL/GenBank/DDBJ whole genome shotgun (WGS) entry which is preliminary data.</text>
</comment>
<proteinExistence type="predicted"/>
<dbReference type="EMBL" id="JAYMYJ010000061">
    <property type="protein sequence ID" value="MEB4590779.1"/>
    <property type="molecule type" value="Genomic_DNA"/>
</dbReference>